<proteinExistence type="predicted"/>
<name>A0A6G1I440_9PEZI</name>
<accession>A0A6G1I440</accession>
<keyword evidence="3" id="KW-1185">Reference proteome</keyword>
<evidence type="ECO:0000313" key="2">
    <source>
        <dbReference type="EMBL" id="KAF2403050.1"/>
    </source>
</evidence>
<dbReference type="Proteomes" id="UP000799640">
    <property type="component" value="Unassembled WGS sequence"/>
</dbReference>
<gene>
    <name evidence="2" type="ORF">EJ06DRAFT_318299</name>
</gene>
<evidence type="ECO:0000256" key="1">
    <source>
        <dbReference type="SAM" id="MobiDB-lite"/>
    </source>
</evidence>
<reference evidence="2" key="1">
    <citation type="journal article" date="2020" name="Stud. Mycol.">
        <title>101 Dothideomycetes genomes: a test case for predicting lifestyles and emergence of pathogens.</title>
        <authorList>
            <person name="Haridas S."/>
            <person name="Albert R."/>
            <person name="Binder M."/>
            <person name="Bloem J."/>
            <person name="Labutti K."/>
            <person name="Salamov A."/>
            <person name="Andreopoulos B."/>
            <person name="Baker S."/>
            <person name="Barry K."/>
            <person name="Bills G."/>
            <person name="Bluhm B."/>
            <person name="Cannon C."/>
            <person name="Castanera R."/>
            <person name="Culley D."/>
            <person name="Daum C."/>
            <person name="Ezra D."/>
            <person name="Gonzalez J."/>
            <person name="Henrissat B."/>
            <person name="Kuo A."/>
            <person name="Liang C."/>
            <person name="Lipzen A."/>
            <person name="Lutzoni F."/>
            <person name="Magnuson J."/>
            <person name="Mondo S."/>
            <person name="Nolan M."/>
            <person name="Ohm R."/>
            <person name="Pangilinan J."/>
            <person name="Park H.-J."/>
            <person name="Ramirez L."/>
            <person name="Alfaro M."/>
            <person name="Sun H."/>
            <person name="Tritt A."/>
            <person name="Yoshinaga Y."/>
            <person name="Zwiers L.-H."/>
            <person name="Turgeon B."/>
            <person name="Goodwin S."/>
            <person name="Spatafora J."/>
            <person name="Crous P."/>
            <person name="Grigoriev I."/>
        </authorList>
    </citation>
    <scope>NUCLEOTIDE SEQUENCE</scope>
    <source>
        <strain evidence="2">CBS 262.69</strain>
    </source>
</reference>
<feature type="compositionally biased region" description="Polar residues" evidence="1">
    <location>
        <begin position="31"/>
        <end position="42"/>
    </location>
</feature>
<dbReference type="EMBL" id="ML996690">
    <property type="protein sequence ID" value="KAF2403050.1"/>
    <property type="molecule type" value="Genomic_DNA"/>
</dbReference>
<organism evidence="2 3">
    <name type="scientific">Trichodelitschia bisporula</name>
    <dbReference type="NCBI Taxonomy" id="703511"/>
    <lineage>
        <taxon>Eukaryota</taxon>
        <taxon>Fungi</taxon>
        <taxon>Dikarya</taxon>
        <taxon>Ascomycota</taxon>
        <taxon>Pezizomycotina</taxon>
        <taxon>Dothideomycetes</taxon>
        <taxon>Dothideomycetes incertae sedis</taxon>
        <taxon>Phaeotrichales</taxon>
        <taxon>Phaeotrichaceae</taxon>
        <taxon>Trichodelitschia</taxon>
    </lineage>
</organism>
<feature type="region of interest" description="Disordered" evidence="1">
    <location>
        <begin position="31"/>
        <end position="66"/>
    </location>
</feature>
<dbReference type="AlphaFoldDB" id="A0A6G1I440"/>
<protein>
    <submittedName>
        <fullName evidence="2">Uncharacterized protein</fullName>
    </submittedName>
</protein>
<sequence length="116" mass="12711">MPTRCGRPCYVASHSPPVPFKSTIDIPEATDLTNSACATRSQPDGKGRQGRRKPGKNDPEAPPTLSIPCHRLLAFRIPKESGLPRTYAARQGEPWNCGQLCGQLWFWNGTSASYIS</sequence>
<evidence type="ECO:0000313" key="3">
    <source>
        <dbReference type="Proteomes" id="UP000799640"/>
    </source>
</evidence>